<proteinExistence type="inferred from homology"/>
<keyword evidence="9" id="KW-1185">Reference proteome</keyword>
<dbReference type="InterPro" id="IPR014756">
    <property type="entry name" value="Ig_E-set"/>
</dbReference>
<evidence type="ECO:0000256" key="6">
    <source>
        <dbReference type="SAM" id="SignalP"/>
    </source>
</evidence>
<name>A0A3D9INP2_9BACL</name>
<protein>
    <submittedName>
        <fullName evidence="8">Cellulase-like Ig domain-containing protein</fullName>
    </submittedName>
</protein>
<feature type="region of interest" description="Disordered" evidence="5">
    <location>
        <begin position="787"/>
        <end position="814"/>
    </location>
</feature>
<organism evidence="8 9">
    <name type="scientific">Cohnella phaseoli</name>
    <dbReference type="NCBI Taxonomy" id="456490"/>
    <lineage>
        <taxon>Bacteria</taxon>
        <taxon>Bacillati</taxon>
        <taxon>Bacillota</taxon>
        <taxon>Bacilli</taxon>
        <taxon>Bacillales</taxon>
        <taxon>Paenibacillaceae</taxon>
        <taxon>Cohnella</taxon>
    </lineage>
</organism>
<dbReference type="InterPro" id="IPR004197">
    <property type="entry name" value="Cellulase_Ig-like"/>
</dbReference>
<dbReference type="CDD" id="cd02850">
    <property type="entry name" value="E_set_Cellulase_N"/>
    <property type="match status" value="1"/>
</dbReference>
<dbReference type="Pfam" id="PF02927">
    <property type="entry name" value="CelD_N"/>
    <property type="match status" value="1"/>
</dbReference>
<dbReference type="Gene3D" id="1.50.10.10">
    <property type="match status" value="1"/>
</dbReference>
<evidence type="ECO:0000256" key="4">
    <source>
        <dbReference type="ARBA" id="ARBA00023326"/>
    </source>
</evidence>
<dbReference type="AlphaFoldDB" id="A0A3D9INP2"/>
<feature type="domain" description="Fibronectin type-III" evidence="7">
    <location>
        <begin position="721"/>
        <end position="802"/>
    </location>
</feature>
<keyword evidence="6" id="KW-0732">Signal</keyword>
<dbReference type="SMART" id="SM00060">
    <property type="entry name" value="FN3"/>
    <property type="match status" value="3"/>
</dbReference>
<dbReference type="SUPFAM" id="SSF48208">
    <property type="entry name" value="Six-hairpin glycosidases"/>
    <property type="match status" value="1"/>
</dbReference>
<dbReference type="CDD" id="cd00063">
    <property type="entry name" value="FN3"/>
    <property type="match status" value="3"/>
</dbReference>
<dbReference type="EMBL" id="QRDZ01000026">
    <property type="protein sequence ID" value="RED63394.1"/>
    <property type="molecule type" value="Genomic_DNA"/>
</dbReference>
<dbReference type="InterPro" id="IPR012341">
    <property type="entry name" value="6hp_glycosidase-like_sf"/>
</dbReference>
<evidence type="ECO:0000256" key="1">
    <source>
        <dbReference type="ARBA" id="ARBA00007072"/>
    </source>
</evidence>
<dbReference type="SUPFAM" id="SSF81296">
    <property type="entry name" value="E set domains"/>
    <property type="match status" value="1"/>
</dbReference>
<feature type="domain" description="Fibronectin type-III" evidence="7">
    <location>
        <begin position="631"/>
        <end position="717"/>
    </location>
</feature>
<dbReference type="Proteomes" id="UP000256977">
    <property type="component" value="Unassembled WGS sequence"/>
</dbReference>
<dbReference type="GO" id="GO:0008810">
    <property type="term" value="F:cellulase activity"/>
    <property type="evidence" value="ECO:0007669"/>
    <property type="project" value="InterPro"/>
</dbReference>
<feature type="region of interest" description="Disordered" evidence="5">
    <location>
        <begin position="700"/>
        <end position="722"/>
    </location>
</feature>
<evidence type="ECO:0000256" key="5">
    <source>
        <dbReference type="SAM" id="MobiDB-lite"/>
    </source>
</evidence>
<dbReference type="InterPro" id="IPR008928">
    <property type="entry name" value="6-hairpin_glycosidase_sf"/>
</dbReference>
<accession>A0A3D9INP2</accession>
<evidence type="ECO:0000313" key="9">
    <source>
        <dbReference type="Proteomes" id="UP000256977"/>
    </source>
</evidence>
<feature type="region of interest" description="Disordered" evidence="5">
    <location>
        <begin position="961"/>
        <end position="981"/>
    </location>
</feature>
<gene>
    <name evidence="8" type="ORF">DFP98_12670</name>
</gene>
<evidence type="ECO:0000256" key="2">
    <source>
        <dbReference type="ARBA" id="ARBA00022737"/>
    </source>
</evidence>
<keyword evidence="2" id="KW-0677">Repeat</keyword>
<dbReference type="Gene3D" id="2.60.40.10">
    <property type="entry name" value="Immunoglobulins"/>
    <property type="match status" value="4"/>
</dbReference>
<dbReference type="InterPro" id="IPR050964">
    <property type="entry name" value="Striated_Muscle_Regulatory"/>
</dbReference>
<feature type="signal peptide" evidence="6">
    <location>
        <begin position="1"/>
        <end position="31"/>
    </location>
</feature>
<dbReference type="GO" id="GO:0000272">
    <property type="term" value="P:polysaccharide catabolic process"/>
    <property type="evidence" value="ECO:0007669"/>
    <property type="project" value="UniProtKB-KW"/>
</dbReference>
<reference evidence="8 9" key="1">
    <citation type="submission" date="2018-07" db="EMBL/GenBank/DDBJ databases">
        <title>Genomic Encyclopedia of Type Strains, Phase III (KMG-III): the genomes of soil and plant-associated and newly described type strains.</title>
        <authorList>
            <person name="Whitman W."/>
        </authorList>
    </citation>
    <scope>NUCLEOTIDE SEQUENCE [LARGE SCALE GENOMIC DNA]</scope>
    <source>
        <strain evidence="8 9">CECT 7287</strain>
    </source>
</reference>
<sequence>MLKSKTSRLLCTSLLSSTLLIGMLPPAPSYAAVPSVSVQKYMMVDQFGYLPNGDKVAVLVDPQEGFNSADSYTPGSVFEVRRVSDDAVVFTGAPTVWNKGATEPFSGDRGWWFDFSSVTAEGDYYIYDVQGNSKSHNFRIAADVYQDVLKAAIKTFYYQRIGTPHLAEHAGAAFADGPAFVGPHQDTQARNVFDRNNPATEKDLSGGWMDAGDYNKYVTFTAQPVNELLSAYEREPGAFSDDYNIPESGNGIPDILDEVKWELDWLKKMQESDGGVLLKVGVPSSGGIGEFANPPSAITRYRYYLPKASASTVVTSLNFAHAALVYEKFPTLRSYADDLRERAIQAWDWYHANPKTANADNGEIEAGDADMSLESQEQIATVAAAYLFALTGDAKYNTYFVNNYKQTWAMSDGYWGMYYGEQADAVMFYTTLPNADPTVKAHILERRDVQDFDERFNDNDDLYRSYVPGWAYHWGSLQVRARLGATAYDFVQYDVNPSKRDNFDKRAQNTLHYFHGVNPFGFVYLTNMEEYGAENSISQIYHSWFADGSQWDLAPAGFVPGGPSMQYSGTASPPLGQPRQKMYKDWNGIAWDWPRTVDASWEITENGIYYQAAYVKLLAKFVSAPPLPTEPPAVPVGESANATGTTSIVFKWNKTQGAAAYDIEIDGVVQDNGPSLSYTHEGLGHGTTHTYRVKARNTLGESEWSAPATATTEVPPPPPETPSDVLATATGSFTTLLSWDAMEGATSYEAEADGVVKSVGNQTSVLYKGLASSSTHSYRVRAINSGGASEWSDPTTVTTPEAPPTSEIDLSHNGTNGYTFGQTWDQVKRYQTFVADSYPTLTGVEVKLRRGGLPGDVTVELYETIDNKPTGNPLASATIAANSISDDGTIVRAPLKYSGLKYDTKYAIVLGQAAGGAGGIYEWLTEIDVNGNLNFGKYTGSEWADESHIGYGWLKLSVAQGGQTEPNEPNDPDPQDPQEHQVPAAPVGVQATAVGASTVHVSWEAVQHAVAYEIEVDGSIDYQLTNIPVFVHDGLAAGSTHVYRIRALNGAGAGEWSAPVAAVTGEEAPQEASPIIDVSHQGTYGFMFGETRDQENRYQTFTANANQQMTHIEVNVRKFNNPSSLTVSLYATKNNKPIGKALATVNVKASEVSEDYAIVSIPLAYAGLESGATYAIVLGQSQTSDFAGYEWLTSEVSGALKFGKYSGGSWIDESAIGDGWLKVYVE</sequence>
<comment type="similarity">
    <text evidence="1">Belongs to the glycosyl hydrolase 9 (cellulase E) family.</text>
</comment>
<dbReference type="InterPro" id="IPR003961">
    <property type="entry name" value="FN3_dom"/>
</dbReference>
<evidence type="ECO:0000256" key="3">
    <source>
        <dbReference type="ARBA" id="ARBA00023277"/>
    </source>
</evidence>
<dbReference type="RefSeq" id="WP_116063756.1">
    <property type="nucleotide sequence ID" value="NZ_QRDZ01000026.1"/>
</dbReference>
<dbReference type="PROSITE" id="PS50853">
    <property type="entry name" value="FN3"/>
    <property type="match status" value="3"/>
</dbReference>
<dbReference type="PANTHER" id="PTHR13817">
    <property type="entry name" value="TITIN"/>
    <property type="match status" value="1"/>
</dbReference>
<comment type="caution">
    <text evidence="8">The sequence shown here is derived from an EMBL/GenBank/DDBJ whole genome shotgun (WGS) entry which is preliminary data.</text>
</comment>
<feature type="chain" id="PRO_5017794970" evidence="6">
    <location>
        <begin position="32"/>
        <end position="1226"/>
    </location>
</feature>
<dbReference type="Pfam" id="PF00041">
    <property type="entry name" value="fn3"/>
    <property type="match status" value="1"/>
</dbReference>
<dbReference type="SUPFAM" id="SSF49265">
    <property type="entry name" value="Fibronectin type III"/>
    <property type="match status" value="2"/>
</dbReference>
<dbReference type="Pfam" id="PF00759">
    <property type="entry name" value="Glyco_hydro_9"/>
    <property type="match status" value="1"/>
</dbReference>
<evidence type="ECO:0000259" key="7">
    <source>
        <dbReference type="PROSITE" id="PS50853"/>
    </source>
</evidence>
<dbReference type="InterPro" id="IPR001701">
    <property type="entry name" value="Glyco_hydro_9"/>
</dbReference>
<keyword evidence="3" id="KW-0119">Carbohydrate metabolism</keyword>
<evidence type="ECO:0000313" key="8">
    <source>
        <dbReference type="EMBL" id="RED63394.1"/>
    </source>
</evidence>
<keyword evidence="4" id="KW-0624">Polysaccharide degradation</keyword>
<feature type="domain" description="Fibronectin type-III" evidence="7">
    <location>
        <begin position="985"/>
        <end position="1067"/>
    </location>
</feature>
<dbReference type="InterPro" id="IPR013783">
    <property type="entry name" value="Ig-like_fold"/>
</dbReference>
<dbReference type="OrthoDB" id="9758662at2"/>
<dbReference type="InterPro" id="IPR036116">
    <property type="entry name" value="FN3_sf"/>
</dbReference>
<dbReference type="PANTHER" id="PTHR13817:SF73">
    <property type="entry name" value="FIBRONECTIN TYPE-III DOMAIN-CONTAINING PROTEIN"/>
    <property type="match status" value="1"/>
</dbReference>